<feature type="binding site" evidence="10">
    <location>
        <position position="76"/>
    </location>
    <ligand>
        <name>Na(+)</name>
        <dbReference type="ChEBI" id="CHEBI:29101"/>
        <note>structural</note>
    </ligand>
</feature>
<evidence type="ECO:0000256" key="6">
    <source>
        <dbReference type="ARBA" id="ARBA00023303"/>
    </source>
</evidence>
<evidence type="ECO:0000256" key="9">
    <source>
        <dbReference type="ARBA" id="ARBA00049940"/>
    </source>
</evidence>
<comment type="function">
    <text evidence="9 10">Fluoride-specific ion channel. Important for reducing fluoride concentration in the cell, thus reducing its toxicity.</text>
</comment>
<dbReference type="GO" id="GO:0140114">
    <property type="term" value="P:cellular detoxification of fluoride"/>
    <property type="evidence" value="ECO:0007669"/>
    <property type="project" value="UniProtKB-UniRule"/>
</dbReference>
<dbReference type="AlphaFoldDB" id="A0A1H3MDW3"/>
<dbReference type="GO" id="GO:0062054">
    <property type="term" value="F:fluoride channel activity"/>
    <property type="evidence" value="ECO:0007669"/>
    <property type="project" value="UniProtKB-UniRule"/>
</dbReference>
<comment type="catalytic activity">
    <reaction evidence="8">
        <text>fluoride(in) = fluoride(out)</text>
        <dbReference type="Rhea" id="RHEA:76159"/>
        <dbReference type="ChEBI" id="CHEBI:17051"/>
    </reaction>
    <physiologicalReaction direction="left-to-right" evidence="8">
        <dbReference type="Rhea" id="RHEA:76160"/>
    </physiologicalReaction>
</comment>
<dbReference type="InterPro" id="IPR003691">
    <property type="entry name" value="FluC"/>
</dbReference>
<evidence type="ECO:0000256" key="7">
    <source>
        <dbReference type="ARBA" id="ARBA00035120"/>
    </source>
</evidence>
<reference evidence="11 12" key="1">
    <citation type="submission" date="2016-10" db="EMBL/GenBank/DDBJ databases">
        <authorList>
            <person name="de Groot N.N."/>
        </authorList>
    </citation>
    <scope>NUCLEOTIDE SEQUENCE [LARGE SCALE GENOMIC DNA]</scope>
    <source>
        <strain evidence="11 12">CGMCC 4.3491</strain>
    </source>
</reference>
<evidence type="ECO:0000256" key="10">
    <source>
        <dbReference type="HAMAP-Rule" id="MF_00454"/>
    </source>
</evidence>
<keyword evidence="10" id="KW-0479">Metal-binding</keyword>
<comment type="similarity">
    <text evidence="7 10">Belongs to the fluoride channel Fluc/FEX (TC 1.A.43) family.</text>
</comment>
<comment type="caution">
    <text evidence="10">Lacks conserved residue(s) required for the propagation of feature annotation.</text>
</comment>
<keyword evidence="10" id="KW-0406">Ion transport</keyword>
<dbReference type="Pfam" id="PF02537">
    <property type="entry name" value="CRCB"/>
    <property type="match status" value="1"/>
</dbReference>
<keyword evidence="12" id="KW-1185">Reference proteome</keyword>
<evidence type="ECO:0000256" key="8">
    <source>
        <dbReference type="ARBA" id="ARBA00035585"/>
    </source>
</evidence>
<keyword evidence="6 10" id="KW-0407">Ion channel</keyword>
<proteinExistence type="inferred from homology"/>
<feature type="transmembrane region" description="Helical" evidence="10">
    <location>
        <begin position="41"/>
        <end position="63"/>
    </location>
</feature>
<dbReference type="EMBL" id="FNPZ01000001">
    <property type="protein sequence ID" value="SDY74786.1"/>
    <property type="molecule type" value="Genomic_DNA"/>
</dbReference>
<organism evidence="11 12">
    <name type="scientific">Herbiconiux ginsengi</name>
    <dbReference type="NCBI Taxonomy" id="381665"/>
    <lineage>
        <taxon>Bacteria</taxon>
        <taxon>Bacillati</taxon>
        <taxon>Actinomycetota</taxon>
        <taxon>Actinomycetes</taxon>
        <taxon>Micrococcales</taxon>
        <taxon>Microbacteriaceae</taxon>
        <taxon>Herbiconiux</taxon>
    </lineage>
</organism>
<keyword evidence="3 10" id="KW-0812">Transmembrane</keyword>
<sequence length="125" mass="12837">MTPLVFLALSAAGGVGAATRFFVDGAVKARIRGSYPVGTTIINVSGSLLLGLVTGLALTHLVADDWRLVLGGGFLGGYTTFSTASFETVRLLQNRRWGAALANGVGMMLVSVAAALLGLWLGSLI</sequence>
<dbReference type="GO" id="GO:0046872">
    <property type="term" value="F:metal ion binding"/>
    <property type="evidence" value="ECO:0007669"/>
    <property type="project" value="UniProtKB-KW"/>
</dbReference>
<keyword evidence="2 10" id="KW-1003">Cell membrane</keyword>
<keyword evidence="10" id="KW-0813">Transport</keyword>
<keyword evidence="4 10" id="KW-1133">Transmembrane helix</keyword>
<keyword evidence="5 10" id="KW-0472">Membrane</keyword>
<keyword evidence="10" id="KW-0915">Sodium</keyword>
<name>A0A1H3MDW3_9MICO</name>
<dbReference type="STRING" id="381665.SAMN05216554_1381"/>
<evidence type="ECO:0000256" key="4">
    <source>
        <dbReference type="ARBA" id="ARBA00022989"/>
    </source>
</evidence>
<evidence type="ECO:0000313" key="12">
    <source>
        <dbReference type="Proteomes" id="UP000198891"/>
    </source>
</evidence>
<dbReference type="PANTHER" id="PTHR28259">
    <property type="entry name" value="FLUORIDE EXPORT PROTEIN 1-RELATED"/>
    <property type="match status" value="1"/>
</dbReference>
<feature type="transmembrane region" description="Helical" evidence="10">
    <location>
        <begin position="100"/>
        <end position="121"/>
    </location>
</feature>
<evidence type="ECO:0000256" key="3">
    <source>
        <dbReference type="ARBA" id="ARBA00022692"/>
    </source>
</evidence>
<dbReference type="GO" id="GO:0005886">
    <property type="term" value="C:plasma membrane"/>
    <property type="evidence" value="ECO:0007669"/>
    <property type="project" value="UniProtKB-SubCell"/>
</dbReference>
<evidence type="ECO:0000256" key="1">
    <source>
        <dbReference type="ARBA" id="ARBA00004651"/>
    </source>
</evidence>
<comment type="activity regulation">
    <text evidence="10">Na(+) is not transported, but it plays an essential structural role and its presence is essential for fluoride channel function.</text>
</comment>
<comment type="subcellular location">
    <subcellularLocation>
        <location evidence="1 10">Cell membrane</location>
        <topology evidence="1 10">Multi-pass membrane protein</topology>
    </subcellularLocation>
</comment>
<evidence type="ECO:0000256" key="5">
    <source>
        <dbReference type="ARBA" id="ARBA00023136"/>
    </source>
</evidence>
<dbReference type="HAMAP" id="MF_00454">
    <property type="entry name" value="FluC"/>
    <property type="match status" value="1"/>
</dbReference>
<evidence type="ECO:0000313" key="11">
    <source>
        <dbReference type="EMBL" id="SDY74786.1"/>
    </source>
</evidence>
<accession>A0A1H3MDW3</accession>
<dbReference type="NCBIfam" id="TIGR00494">
    <property type="entry name" value="crcB"/>
    <property type="match status" value="1"/>
</dbReference>
<dbReference type="NCBIfam" id="NF010824">
    <property type="entry name" value="PRK14228.1"/>
    <property type="match status" value="1"/>
</dbReference>
<dbReference type="RefSeq" id="WP_092550545.1">
    <property type="nucleotide sequence ID" value="NZ_FNPZ01000001.1"/>
</dbReference>
<protein>
    <recommendedName>
        <fullName evidence="10">Fluoride-specific ion channel FluC</fullName>
    </recommendedName>
</protein>
<dbReference type="Proteomes" id="UP000198891">
    <property type="component" value="Unassembled WGS sequence"/>
</dbReference>
<dbReference type="PANTHER" id="PTHR28259:SF1">
    <property type="entry name" value="FLUORIDE EXPORT PROTEIN 1-RELATED"/>
    <property type="match status" value="1"/>
</dbReference>
<evidence type="ECO:0000256" key="2">
    <source>
        <dbReference type="ARBA" id="ARBA00022475"/>
    </source>
</evidence>
<feature type="binding site" evidence="10">
    <location>
        <position position="79"/>
    </location>
    <ligand>
        <name>Na(+)</name>
        <dbReference type="ChEBI" id="CHEBI:29101"/>
        <note>structural</note>
    </ligand>
</feature>
<gene>
    <name evidence="10" type="primary">fluC</name>
    <name evidence="10" type="synonym">crcB</name>
    <name evidence="11" type="ORF">SAMN05216554_1381</name>
</gene>